<feature type="domain" description="ABC transmembrane type-1" evidence="6">
    <location>
        <begin position="40"/>
        <end position="358"/>
    </location>
</feature>
<evidence type="ECO:0000256" key="2">
    <source>
        <dbReference type="ARBA" id="ARBA00022692"/>
    </source>
</evidence>
<feature type="transmembrane region" description="Helical" evidence="5">
    <location>
        <begin position="210"/>
        <end position="233"/>
    </location>
</feature>
<evidence type="ECO:0000256" key="5">
    <source>
        <dbReference type="SAM" id="Phobius"/>
    </source>
</evidence>
<dbReference type="PANTHER" id="PTHR43394:SF27">
    <property type="entry name" value="ATP-DEPENDENT TRANSLOCASE ABCB1-LIKE"/>
    <property type="match status" value="1"/>
</dbReference>
<dbReference type="Proteomes" id="UP000050640">
    <property type="component" value="Unplaced"/>
</dbReference>
<protein>
    <submittedName>
        <fullName evidence="8">ABC transmembrane type-1 domain-containing protein</fullName>
    </submittedName>
</protein>
<dbReference type="InterPro" id="IPR036640">
    <property type="entry name" value="ABC1_TM_sf"/>
</dbReference>
<dbReference type="GO" id="GO:0005524">
    <property type="term" value="F:ATP binding"/>
    <property type="evidence" value="ECO:0007669"/>
    <property type="project" value="InterPro"/>
</dbReference>
<dbReference type="GO" id="GO:0015421">
    <property type="term" value="F:ABC-type oligopeptide transporter activity"/>
    <property type="evidence" value="ECO:0007669"/>
    <property type="project" value="TreeGrafter"/>
</dbReference>
<dbReference type="STRING" id="1147741.A0A0R3RPT0"/>
<keyword evidence="4 5" id="KW-0472">Membrane</keyword>
<reference evidence="8" key="1">
    <citation type="submission" date="2017-02" db="UniProtKB">
        <authorList>
            <consortium name="WormBaseParasite"/>
        </authorList>
    </citation>
    <scope>IDENTIFICATION</scope>
</reference>
<keyword evidence="3 5" id="KW-1133">Transmembrane helix</keyword>
<feature type="transmembrane region" description="Helical" evidence="5">
    <location>
        <begin position="327"/>
        <end position="346"/>
    </location>
</feature>
<accession>A0A0R3RPT0</accession>
<dbReference type="SUPFAM" id="SSF90123">
    <property type="entry name" value="ABC transporter transmembrane region"/>
    <property type="match status" value="1"/>
</dbReference>
<dbReference type="CDD" id="cd18577">
    <property type="entry name" value="ABC_6TM_Pgp_ABCB1_D1_like"/>
    <property type="match status" value="1"/>
</dbReference>
<evidence type="ECO:0000313" key="7">
    <source>
        <dbReference type="Proteomes" id="UP000050640"/>
    </source>
</evidence>
<feature type="transmembrane region" description="Helical" evidence="5">
    <location>
        <begin position="35"/>
        <end position="59"/>
    </location>
</feature>
<keyword evidence="2 5" id="KW-0812">Transmembrane</keyword>
<dbReference type="InterPro" id="IPR003439">
    <property type="entry name" value="ABC_transporter-like_ATP-bd"/>
</dbReference>
<organism evidence="7 8">
    <name type="scientific">Elaeophora elaphi</name>
    <dbReference type="NCBI Taxonomy" id="1147741"/>
    <lineage>
        <taxon>Eukaryota</taxon>
        <taxon>Metazoa</taxon>
        <taxon>Ecdysozoa</taxon>
        <taxon>Nematoda</taxon>
        <taxon>Chromadorea</taxon>
        <taxon>Rhabditida</taxon>
        <taxon>Spirurina</taxon>
        <taxon>Spiruromorpha</taxon>
        <taxon>Filarioidea</taxon>
        <taxon>Onchocercidae</taxon>
        <taxon>Elaeophora</taxon>
    </lineage>
</organism>
<dbReference type="InterPro" id="IPR011527">
    <property type="entry name" value="ABC1_TM_dom"/>
</dbReference>
<dbReference type="InterPro" id="IPR039421">
    <property type="entry name" value="Type_1_exporter"/>
</dbReference>
<evidence type="ECO:0000256" key="3">
    <source>
        <dbReference type="ARBA" id="ARBA00022989"/>
    </source>
</evidence>
<evidence type="ECO:0000259" key="6">
    <source>
        <dbReference type="PROSITE" id="PS50929"/>
    </source>
</evidence>
<sequence length="559" mass="62362">MEKKRSWVKKFDSEAKSIQPAPLTEILRYAQRRDYILLGLGVVLAMVNGAITPFGSVIFRELSNTLIASQASFENGTFDVEAYTDSMLPYAYSYALLASLIFLTGFTSMSCLLTLSERQAYEIRKRYFAALLRQEMAWYDKKEAGALTNKLSTGVDRIKNGIGDKFGVLLQALTHLVSGFIIGFYYKTSVDVNVCNTRKLNPFLISSCKLALFTLIATPLIVLSLFGSIKMLVIMTRREMLAYDEASAVANEVISNIRTVTSFNAQYAEIARLNNFGYGDRLKYAQKMGIKGVLITGIFTGLYTFVIFGSMGFVFWYGTRLVLEGEITPGTVFAVFWGIMVGAIRFGQAVPYLGIFTAAKLAAGEIFQIIDLEPKIDCMSPHGLTPSHVEGRIEFQNIHFYYPARPSAQVLNGISLTVNPGSAIALVGHSGSGKSTLIGLLLRFYEQQSGRVSLISIKLKKILYIKQYTIHLFFLFFSKNLFGTFDPTRELFFSDLNIEWLRSKIGLVSQEPVIFAATVEENLKMGNETLTENEMIEACKIANAHDFVMKLPKVSFSSF</sequence>
<dbReference type="InterPro" id="IPR027417">
    <property type="entry name" value="P-loop_NTPase"/>
</dbReference>
<dbReference type="Gene3D" id="1.20.1560.10">
    <property type="entry name" value="ABC transporter type 1, transmembrane domain"/>
    <property type="match status" value="1"/>
</dbReference>
<evidence type="ECO:0000313" key="8">
    <source>
        <dbReference type="WBParaSite" id="EEL_0000362701-mRNA-1"/>
    </source>
</evidence>
<evidence type="ECO:0000256" key="1">
    <source>
        <dbReference type="ARBA" id="ARBA00004141"/>
    </source>
</evidence>
<dbReference type="SUPFAM" id="SSF52540">
    <property type="entry name" value="P-loop containing nucleoside triphosphate hydrolases"/>
    <property type="match status" value="1"/>
</dbReference>
<dbReference type="GO" id="GO:0005743">
    <property type="term" value="C:mitochondrial inner membrane"/>
    <property type="evidence" value="ECO:0007669"/>
    <property type="project" value="TreeGrafter"/>
</dbReference>
<feature type="transmembrane region" description="Helical" evidence="5">
    <location>
        <begin position="166"/>
        <end position="186"/>
    </location>
</feature>
<dbReference type="AlphaFoldDB" id="A0A0R3RPT0"/>
<name>A0A0R3RPT0_9BILA</name>
<dbReference type="GO" id="GO:0090374">
    <property type="term" value="P:oligopeptide export from mitochondrion"/>
    <property type="evidence" value="ECO:0007669"/>
    <property type="project" value="TreeGrafter"/>
</dbReference>
<feature type="transmembrane region" description="Helical" evidence="5">
    <location>
        <begin position="293"/>
        <end position="315"/>
    </location>
</feature>
<feature type="transmembrane region" description="Helical" evidence="5">
    <location>
        <begin position="91"/>
        <end position="115"/>
    </location>
</feature>
<proteinExistence type="predicted"/>
<dbReference type="Pfam" id="PF00005">
    <property type="entry name" value="ABC_tran"/>
    <property type="match status" value="1"/>
</dbReference>
<comment type="subcellular location">
    <subcellularLocation>
        <location evidence="1">Membrane</location>
        <topology evidence="1">Multi-pass membrane protein</topology>
    </subcellularLocation>
</comment>
<dbReference type="PANTHER" id="PTHR43394">
    <property type="entry name" value="ATP-DEPENDENT PERMEASE MDL1, MITOCHONDRIAL"/>
    <property type="match status" value="1"/>
</dbReference>
<keyword evidence="7" id="KW-1185">Reference proteome</keyword>
<dbReference type="GO" id="GO:0016887">
    <property type="term" value="F:ATP hydrolysis activity"/>
    <property type="evidence" value="ECO:0007669"/>
    <property type="project" value="InterPro"/>
</dbReference>
<dbReference type="WBParaSite" id="EEL_0000362701-mRNA-1">
    <property type="protein sequence ID" value="EEL_0000362701-mRNA-1"/>
    <property type="gene ID" value="EEL_0000362701"/>
</dbReference>
<dbReference type="Gene3D" id="3.40.50.300">
    <property type="entry name" value="P-loop containing nucleotide triphosphate hydrolases"/>
    <property type="match status" value="1"/>
</dbReference>
<dbReference type="Pfam" id="PF00664">
    <property type="entry name" value="ABC_membrane"/>
    <property type="match status" value="2"/>
</dbReference>
<dbReference type="PROSITE" id="PS50929">
    <property type="entry name" value="ABC_TM1F"/>
    <property type="match status" value="1"/>
</dbReference>
<evidence type="ECO:0000256" key="4">
    <source>
        <dbReference type="ARBA" id="ARBA00023136"/>
    </source>
</evidence>